<dbReference type="EMBL" id="CP008950">
    <property type="protein sequence ID" value="AII11065.1"/>
    <property type="molecule type" value="Genomic_DNA"/>
</dbReference>
<evidence type="ECO:0000313" key="2">
    <source>
        <dbReference type="Proteomes" id="UP000028488"/>
    </source>
</evidence>
<name>A0A076EYJ3_RHOOP</name>
<reference evidence="1 2" key="1">
    <citation type="submission" date="2014-07" db="EMBL/GenBank/DDBJ databases">
        <title>Genome Sequence of Rhodococcus opacus Strain R7, a Biodegrader of Mono- and Polycyclic Aromatic Hydrocarbons.</title>
        <authorList>
            <person name="Di Gennaro P."/>
            <person name="Zampolli J."/>
            <person name="Presti I."/>
            <person name="Cappelletti M."/>
            <person name="D'Ursi P."/>
            <person name="Orro A."/>
            <person name="Mezzelani A."/>
            <person name="Milanesi L."/>
        </authorList>
    </citation>
    <scope>NUCLEOTIDE SEQUENCE [LARGE SCALE GENOMIC DNA]</scope>
    <source>
        <strain evidence="1 2">R7</strain>
        <plasmid evidence="1">pPDG3</plasmid>
    </source>
</reference>
<keyword evidence="1" id="KW-0614">Plasmid</keyword>
<sequence>MVVHRGPRWTRKRLEAMLRTCYGETARGSVDAQAVADAMHVSSRTVRRWLAGSNRQLAAVPHRRLEQLRLPAAESELRGRQQADYAREAIAQIALPKDKGVLPVWRERGWLEPHVVAILDITGKPWKQVVISNGSARSMNECRRRGSIVDVTTVPTRFHGVVLAQEVLDEIEPWRLHPLPELLPVGRTHVWSNDAPAVDLSVLAVSKELR</sequence>
<evidence type="ECO:0000313" key="1">
    <source>
        <dbReference type="EMBL" id="AII11065.1"/>
    </source>
</evidence>
<protein>
    <submittedName>
        <fullName evidence="1">Uncharacterized protein</fullName>
    </submittedName>
</protein>
<organism evidence="1 2">
    <name type="scientific">Rhodococcus opacus</name>
    <name type="common">Nocardia opaca</name>
    <dbReference type="NCBI Taxonomy" id="37919"/>
    <lineage>
        <taxon>Bacteria</taxon>
        <taxon>Bacillati</taxon>
        <taxon>Actinomycetota</taxon>
        <taxon>Actinomycetes</taxon>
        <taxon>Mycobacteriales</taxon>
        <taxon>Nocardiaceae</taxon>
        <taxon>Rhodococcus</taxon>
    </lineage>
</organism>
<dbReference type="Proteomes" id="UP000028488">
    <property type="component" value="Plasmid pPDG3"/>
</dbReference>
<accession>A0A076EYJ3</accession>
<proteinExistence type="predicted"/>
<gene>
    <name evidence="1" type="ORF">EP51_44160</name>
</gene>
<geneLocation type="plasmid" evidence="1 2">
    <name>pPDG3</name>
</geneLocation>
<dbReference type="AlphaFoldDB" id="A0A076EYJ3"/>